<dbReference type="RefSeq" id="WP_077028150.1">
    <property type="nucleotide sequence ID" value="NZ_CP017641.1"/>
</dbReference>
<feature type="domain" description="Cyclic nucleotide-binding" evidence="1">
    <location>
        <begin position="15"/>
        <end position="116"/>
    </location>
</feature>
<dbReference type="InterPro" id="IPR050397">
    <property type="entry name" value="Env_Response_Regulators"/>
</dbReference>
<proteinExistence type="predicted"/>
<sequence>MPALDTLHQLSTSSLGVGLSDDHLKRLAELATTERFPAGRVIFKEASTADHLAVVCSGSVALDMHVPLRGNVRLLTLGSGDLLGWSAIVGDGIMTATATVLKDAQLLNIPGTTLRKACDDDPALGYAVMDLVARALAKRLQGTRLQMLDLFKEPRPAPGKLSGVVAHD</sequence>
<dbReference type="PANTHER" id="PTHR24567">
    <property type="entry name" value="CRP FAMILY TRANSCRIPTIONAL REGULATORY PROTEIN"/>
    <property type="match status" value="1"/>
</dbReference>
<evidence type="ECO:0000313" key="2">
    <source>
        <dbReference type="EMBL" id="APZ91736.1"/>
    </source>
</evidence>
<organism evidence="2 3">
    <name type="scientific">Fuerstiella marisgermanici</name>
    <dbReference type="NCBI Taxonomy" id="1891926"/>
    <lineage>
        <taxon>Bacteria</taxon>
        <taxon>Pseudomonadati</taxon>
        <taxon>Planctomycetota</taxon>
        <taxon>Planctomycetia</taxon>
        <taxon>Planctomycetales</taxon>
        <taxon>Planctomycetaceae</taxon>
        <taxon>Fuerstiella</taxon>
    </lineage>
</organism>
<dbReference type="AlphaFoldDB" id="A0A1P8WCG7"/>
<keyword evidence="3" id="KW-1185">Reference proteome</keyword>
<reference evidence="2 3" key="1">
    <citation type="journal article" date="2016" name="Front. Microbiol.">
        <title>Fuerstia marisgermanicae gen. nov., sp. nov., an Unusual Member of the Phylum Planctomycetes from the German Wadden Sea.</title>
        <authorList>
            <person name="Kohn T."/>
            <person name="Heuer A."/>
            <person name="Jogler M."/>
            <person name="Vollmers J."/>
            <person name="Boedeker C."/>
            <person name="Bunk B."/>
            <person name="Rast P."/>
            <person name="Borchert D."/>
            <person name="Glockner I."/>
            <person name="Freese H.M."/>
            <person name="Klenk H.P."/>
            <person name="Overmann J."/>
            <person name="Kaster A.K."/>
            <person name="Rohde M."/>
            <person name="Wiegand S."/>
            <person name="Jogler C."/>
        </authorList>
    </citation>
    <scope>NUCLEOTIDE SEQUENCE [LARGE SCALE GENOMIC DNA]</scope>
    <source>
        <strain evidence="2 3">NH11</strain>
    </source>
</reference>
<dbReference type="STRING" id="1891926.Fuma_01327"/>
<dbReference type="OrthoDB" id="290916at2"/>
<name>A0A1P8WCG7_9PLAN</name>
<dbReference type="PANTHER" id="PTHR24567:SF74">
    <property type="entry name" value="HTH-TYPE TRANSCRIPTIONAL REGULATOR ARCR"/>
    <property type="match status" value="1"/>
</dbReference>
<dbReference type="Gene3D" id="2.60.120.10">
    <property type="entry name" value="Jelly Rolls"/>
    <property type="match status" value="1"/>
</dbReference>
<dbReference type="Pfam" id="PF00027">
    <property type="entry name" value="cNMP_binding"/>
    <property type="match status" value="1"/>
</dbReference>
<accession>A0A1P8WCG7</accession>
<dbReference type="GO" id="GO:0003700">
    <property type="term" value="F:DNA-binding transcription factor activity"/>
    <property type="evidence" value="ECO:0007669"/>
    <property type="project" value="TreeGrafter"/>
</dbReference>
<dbReference type="PROSITE" id="PS50042">
    <property type="entry name" value="CNMP_BINDING_3"/>
    <property type="match status" value="1"/>
</dbReference>
<dbReference type="SUPFAM" id="SSF51206">
    <property type="entry name" value="cAMP-binding domain-like"/>
    <property type="match status" value="1"/>
</dbReference>
<evidence type="ECO:0000313" key="3">
    <source>
        <dbReference type="Proteomes" id="UP000187735"/>
    </source>
</evidence>
<dbReference type="CDD" id="cd00038">
    <property type="entry name" value="CAP_ED"/>
    <property type="match status" value="1"/>
</dbReference>
<dbReference type="KEGG" id="fmr:Fuma_01327"/>
<dbReference type="InterPro" id="IPR000595">
    <property type="entry name" value="cNMP-bd_dom"/>
</dbReference>
<dbReference type="EMBL" id="CP017641">
    <property type="protein sequence ID" value="APZ91736.1"/>
    <property type="molecule type" value="Genomic_DNA"/>
</dbReference>
<protein>
    <submittedName>
        <fullName evidence="2">Transcriptional activator FtrB</fullName>
    </submittedName>
</protein>
<dbReference type="InterPro" id="IPR018490">
    <property type="entry name" value="cNMP-bd_dom_sf"/>
</dbReference>
<gene>
    <name evidence="2" type="ORF">Fuma_01327</name>
</gene>
<dbReference type="GO" id="GO:0005829">
    <property type="term" value="C:cytosol"/>
    <property type="evidence" value="ECO:0007669"/>
    <property type="project" value="TreeGrafter"/>
</dbReference>
<dbReference type="InterPro" id="IPR014710">
    <property type="entry name" value="RmlC-like_jellyroll"/>
</dbReference>
<dbReference type="Proteomes" id="UP000187735">
    <property type="component" value="Chromosome"/>
</dbReference>
<evidence type="ECO:0000259" key="1">
    <source>
        <dbReference type="PROSITE" id="PS50042"/>
    </source>
</evidence>
<dbReference type="SMART" id="SM00100">
    <property type="entry name" value="cNMP"/>
    <property type="match status" value="1"/>
</dbReference>